<evidence type="ECO:0000313" key="2">
    <source>
        <dbReference type="Proteomes" id="UP000237686"/>
    </source>
</evidence>
<sequence length="138" mass="14924">MPFLAPQVRHRRVARNTGRASTKTIGALSDAAQFVPRVISFTYGNSKIALQHSCAGADGLRVRRKRALIARFVLPGKVLAVAETSLSNGRTLAGRLRHPFFTSCASTNAPRSAIGQRDDRGDRDAACVAAMPRRAPDR</sequence>
<accession>A0A8E2USK3</accession>
<dbReference type="RefSeq" id="WP_035947906.1">
    <property type="nucleotide sequence ID" value="NZ_CADETI010000001.1"/>
</dbReference>
<comment type="caution">
    <text evidence="1">The sequence shown here is derived from an EMBL/GenBank/DDBJ whole genome shotgun (WGS) entry which is preliminary data.</text>
</comment>
<gene>
    <name evidence="1" type="ORF">C6P98_07810</name>
</gene>
<name>A0A8E2USK3_9BURK</name>
<reference evidence="1 2" key="1">
    <citation type="submission" date="2018-03" db="EMBL/GenBank/DDBJ databases">
        <authorList>
            <person name="Nguyen K."/>
            <person name="Fouts D."/>
            <person name="Sutton G."/>
        </authorList>
    </citation>
    <scope>NUCLEOTIDE SEQUENCE [LARGE SCALE GENOMIC DNA]</scope>
    <source>
        <strain evidence="1 2">AU17135</strain>
    </source>
</reference>
<organism evidence="1 2">
    <name type="scientific">Burkholderia multivorans</name>
    <dbReference type="NCBI Taxonomy" id="87883"/>
    <lineage>
        <taxon>Bacteria</taxon>
        <taxon>Pseudomonadati</taxon>
        <taxon>Pseudomonadota</taxon>
        <taxon>Betaproteobacteria</taxon>
        <taxon>Burkholderiales</taxon>
        <taxon>Burkholderiaceae</taxon>
        <taxon>Burkholderia</taxon>
        <taxon>Burkholderia cepacia complex</taxon>
    </lineage>
</organism>
<dbReference type="AlphaFoldDB" id="A0A8E2USK3"/>
<protein>
    <submittedName>
        <fullName evidence="1">Uncharacterized protein</fullName>
    </submittedName>
</protein>
<dbReference type="EMBL" id="PVFZ01000026">
    <property type="protein sequence ID" value="PRF25355.1"/>
    <property type="molecule type" value="Genomic_DNA"/>
</dbReference>
<proteinExistence type="predicted"/>
<dbReference type="Proteomes" id="UP000237686">
    <property type="component" value="Unassembled WGS sequence"/>
</dbReference>
<evidence type="ECO:0000313" key="1">
    <source>
        <dbReference type="EMBL" id="PRF25355.1"/>
    </source>
</evidence>